<protein>
    <recommendedName>
        <fullName evidence="10">Pyruvate decarboxylase</fullName>
    </recommendedName>
</protein>
<dbReference type="InterPro" id="IPR029035">
    <property type="entry name" value="DHS-like_NAD/FAD-binding_dom"/>
</dbReference>
<accession>A0AA39V244</accession>
<evidence type="ECO:0000256" key="2">
    <source>
        <dbReference type="ARBA" id="ARBA00023052"/>
    </source>
</evidence>
<dbReference type="EMBL" id="JAFEKC020000021">
    <property type="protein sequence ID" value="KAK0508199.1"/>
    <property type="molecule type" value="Genomic_DNA"/>
</dbReference>
<dbReference type="PANTHER" id="PTHR18968">
    <property type="entry name" value="THIAMINE PYROPHOSPHATE ENZYMES"/>
    <property type="match status" value="1"/>
</dbReference>
<dbReference type="GO" id="GO:0000287">
    <property type="term" value="F:magnesium ion binding"/>
    <property type="evidence" value="ECO:0007669"/>
    <property type="project" value="InterPro"/>
</dbReference>
<dbReference type="GO" id="GO:0050660">
    <property type="term" value="F:flavin adenine dinucleotide binding"/>
    <property type="evidence" value="ECO:0007669"/>
    <property type="project" value="TreeGrafter"/>
</dbReference>
<proteinExistence type="inferred from homology"/>
<dbReference type="InterPro" id="IPR011766">
    <property type="entry name" value="TPP_enzyme_TPP-bd"/>
</dbReference>
<dbReference type="Pfam" id="PF02776">
    <property type="entry name" value="TPP_enzyme_N"/>
    <property type="match status" value="1"/>
</dbReference>
<dbReference type="CDD" id="cd02002">
    <property type="entry name" value="TPP_BFDC"/>
    <property type="match status" value="1"/>
</dbReference>
<feature type="compositionally biased region" description="Polar residues" evidence="4">
    <location>
        <begin position="366"/>
        <end position="394"/>
    </location>
</feature>
<evidence type="ECO:0000313" key="8">
    <source>
        <dbReference type="EMBL" id="KAK0508199.1"/>
    </source>
</evidence>
<evidence type="ECO:0000256" key="1">
    <source>
        <dbReference type="ARBA" id="ARBA00007812"/>
    </source>
</evidence>
<dbReference type="CDD" id="cd07035">
    <property type="entry name" value="TPP_PYR_POX_like"/>
    <property type="match status" value="1"/>
</dbReference>
<dbReference type="GO" id="GO:0003984">
    <property type="term" value="F:acetolactate synthase activity"/>
    <property type="evidence" value="ECO:0007669"/>
    <property type="project" value="TreeGrafter"/>
</dbReference>
<sequence>MHIAESRTLIRWLCAGDESTDGIESEFNDIMTAPETTTVWHAFYDLLRLYDMRTIFGNPGSTEQPMLKNFPADFVYILGLQEASVVAMADGFSQANRKPVVVSLHTSAGTGNGMGNIMSAFLNKTPLIVIAGQQTREMLIGEPMLSNRDAEMMPRPWVKWAYQPVRAKDVPAALVRAIATATMPPAGPVYLSIPLDDWDVEITTTPVPRNVSTRVAPDPEQLSSFASRITKAKNFALVLGQEVDKSLGWEAAVKFAELLQAPVFQAPLAERAVFPERHALFKGMLPIARGPLSNKLEGFDLVLVVGAEVWRYYPYVSGTVIPPNLELLQITNDPHDAATALVGDSLLSDARLALEGLYQMLHSTPERPSSITNGSKSAAATGPSPTTRKSETSPMTAMDAWTALAQLRPKDAILVQESPSNGADLLQVWSAEQPEAYFTFASGGLGWNAPAAVGIALAQKRSKTSRPTILAIGDGSLQYSVQSIYTAVQHKVKLIYLVPLNEEYAILKEFAILEQTPNVPALDLPVLDAKAIAQSYGCPAFRAENTTELRKCFEDVLKMDGPALIEFPIDRQLRPLVAQTAATG</sequence>
<dbReference type="Proteomes" id="UP001166286">
    <property type="component" value="Unassembled WGS sequence"/>
</dbReference>
<organism evidence="8 9">
    <name type="scientific">Cladonia borealis</name>
    <dbReference type="NCBI Taxonomy" id="184061"/>
    <lineage>
        <taxon>Eukaryota</taxon>
        <taxon>Fungi</taxon>
        <taxon>Dikarya</taxon>
        <taxon>Ascomycota</taxon>
        <taxon>Pezizomycotina</taxon>
        <taxon>Lecanoromycetes</taxon>
        <taxon>OSLEUM clade</taxon>
        <taxon>Lecanoromycetidae</taxon>
        <taxon>Lecanorales</taxon>
        <taxon>Lecanorineae</taxon>
        <taxon>Cladoniaceae</taxon>
        <taxon>Cladonia</taxon>
    </lineage>
</organism>
<evidence type="ECO:0000259" key="7">
    <source>
        <dbReference type="Pfam" id="PF02776"/>
    </source>
</evidence>
<dbReference type="InterPro" id="IPR029061">
    <property type="entry name" value="THDP-binding"/>
</dbReference>
<dbReference type="Pfam" id="PF00205">
    <property type="entry name" value="TPP_enzyme_M"/>
    <property type="match status" value="1"/>
</dbReference>
<evidence type="ECO:0008006" key="10">
    <source>
        <dbReference type="Google" id="ProtNLM"/>
    </source>
</evidence>
<keyword evidence="2 3" id="KW-0786">Thiamine pyrophosphate</keyword>
<gene>
    <name evidence="8" type="ORF">JMJ35_009283</name>
</gene>
<dbReference type="Gene3D" id="3.40.50.970">
    <property type="match status" value="2"/>
</dbReference>
<dbReference type="InterPro" id="IPR012001">
    <property type="entry name" value="Thiamin_PyroP_enz_TPP-bd_dom"/>
</dbReference>
<name>A0AA39V244_9LECA</name>
<dbReference type="SUPFAM" id="SSF52467">
    <property type="entry name" value="DHS-like NAD/FAD-binding domain"/>
    <property type="match status" value="1"/>
</dbReference>
<feature type="region of interest" description="Disordered" evidence="4">
    <location>
        <begin position="364"/>
        <end position="394"/>
    </location>
</feature>
<dbReference type="SUPFAM" id="SSF52518">
    <property type="entry name" value="Thiamin diphosphate-binding fold (THDP-binding)"/>
    <property type="match status" value="2"/>
</dbReference>
<dbReference type="PANTHER" id="PTHR18968:SF133">
    <property type="entry name" value="BENZOYLFORMATE DECARBOXYLASE"/>
    <property type="match status" value="1"/>
</dbReference>
<evidence type="ECO:0000313" key="9">
    <source>
        <dbReference type="Proteomes" id="UP001166286"/>
    </source>
</evidence>
<evidence type="ECO:0000256" key="3">
    <source>
        <dbReference type="RuleBase" id="RU362132"/>
    </source>
</evidence>
<dbReference type="Pfam" id="PF02775">
    <property type="entry name" value="TPP_enzyme_C"/>
    <property type="match status" value="1"/>
</dbReference>
<feature type="domain" description="Thiamine pyrophosphate enzyme N-terminal TPP-binding" evidence="7">
    <location>
        <begin position="38"/>
        <end position="138"/>
    </location>
</feature>
<dbReference type="NCBIfam" id="NF005485">
    <property type="entry name" value="PRK07092.1"/>
    <property type="match status" value="1"/>
</dbReference>
<feature type="domain" description="Thiamine pyrophosphate enzyme TPP-binding" evidence="6">
    <location>
        <begin position="426"/>
        <end position="567"/>
    </location>
</feature>
<dbReference type="Gene3D" id="3.40.50.1220">
    <property type="entry name" value="TPP-binding domain"/>
    <property type="match status" value="1"/>
</dbReference>
<feature type="domain" description="Thiamine pyrophosphate enzyme central" evidence="5">
    <location>
        <begin position="225"/>
        <end position="357"/>
    </location>
</feature>
<dbReference type="GO" id="GO:0030976">
    <property type="term" value="F:thiamine pyrophosphate binding"/>
    <property type="evidence" value="ECO:0007669"/>
    <property type="project" value="InterPro"/>
</dbReference>
<comment type="caution">
    <text evidence="8">The sequence shown here is derived from an EMBL/GenBank/DDBJ whole genome shotgun (WGS) entry which is preliminary data.</text>
</comment>
<evidence type="ECO:0000259" key="5">
    <source>
        <dbReference type="Pfam" id="PF00205"/>
    </source>
</evidence>
<keyword evidence="9" id="KW-1185">Reference proteome</keyword>
<evidence type="ECO:0000256" key="4">
    <source>
        <dbReference type="SAM" id="MobiDB-lite"/>
    </source>
</evidence>
<dbReference type="InterPro" id="IPR012000">
    <property type="entry name" value="Thiamin_PyroP_enz_cen_dom"/>
</dbReference>
<evidence type="ECO:0000259" key="6">
    <source>
        <dbReference type="Pfam" id="PF02775"/>
    </source>
</evidence>
<dbReference type="InterPro" id="IPR045229">
    <property type="entry name" value="TPP_enz"/>
</dbReference>
<comment type="similarity">
    <text evidence="1 3">Belongs to the TPP enzyme family.</text>
</comment>
<dbReference type="AlphaFoldDB" id="A0AA39V244"/>
<reference evidence="8" key="1">
    <citation type="submission" date="2023-03" db="EMBL/GenBank/DDBJ databases">
        <title>Complete genome of Cladonia borealis.</title>
        <authorList>
            <person name="Park H."/>
        </authorList>
    </citation>
    <scope>NUCLEOTIDE SEQUENCE</scope>
    <source>
        <strain evidence="8">ANT050790</strain>
    </source>
</reference>